<keyword evidence="7" id="KW-1185">Reference proteome</keyword>
<feature type="domain" description="Carbohydrate kinase FGGY C-terminal" evidence="5">
    <location>
        <begin position="251"/>
        <end position="431"/>
    </location>
</feature>
<keyword evidence="3 6" id="KW-0418">Kinase</keyword>
<dbReference type="PANTHER" id="PTHR43095">
    <property type="entry name" value="SUGAR KINASE"/>
    <property type="match status" value="1"/>
</dbReference>
<keyword evidence="2" id="KW-0808">Transferase</keyword>
<reference evidence="6 7" key="1">
    <citation type="submission" date="2016-10" db="EMBL/GenBank/DDBJ databases">
        <authorList>
            <person name="de Groot N.N."/>
        </authorList>
    </citation>
    <scope>NUCLEOTIDE SEQUENCE [LARGE SCALE GENOMIC DNA]</scope>
    <source>
        <strain evidence="6 7">ATCC 35022</strain>
    </source>
</reference>
<accession>A0A1G6BTP9</accession>
<dbReference type="GO" id="GO:0016301">
    <property type="term" value="F:kinase activity"/>
    <property type="evidence" value="ECO:0007669"/>
    <property type="project" value="UniProtKB-KW"/>
</dbReference>
<feature type="domain" description="Carbohydrate kinase FGGY N-terminal" evidence="4">
    <location>
        <begin position="6"/>
        <end position="241"/>
    </location>
</feature>
<evidence type="ECO:0000256" key="3">
    <source>
        <dbReference type="ARBA" id="ARBA00022777"/>
    </source>
</evidence>
<dbReference type="InterPro" id="IPR043129">
    <property type="entry name" value="ATPase_NBD"/>
</dbReference>
<evidence type="ECO:0000256" key="1">
    <source>
        <dbReference type="ARBA" id="ARBA00009156"/>
    </source>
</evidence>
<evidence type="ECO:0000313" key="6">
    <source>
        <dbReference type="EMBL" id="SDB23995.1"/>
    </source>
</evidence>
<organism evidence="6 7">
    <name type="scientific">Bauldia litoralis</name>
    <dbReference type="NCBI Taxonomy" id="665467"/>
    <lineage>
        <taxon>Bacteria</taxon>
        <taxon>Pseudomonadati</taxon>
        <taxon>Pseudomonadota</taxon>
        <taxon>Alphaproteobacteria</taxon>
        <taxon>Hyphomicrobiales</taxon>
        <taxon>Kaistiaceae</taxon>
        <taxon>Bauldia</taxon>
    </lineage>
</organism>
<dbReference type="Pfam" id="PF00370">
    <property type="entry name" value="FGGY_N"/>
    <property type="match status" value="1"/>
</dbReference>
<dbReference type="GO" id="GO:0005975">
    <property type="term" value="P:carbohydrate metabolic process"/>
    <property type="evidence" value="ECO:0007669"/>
    <property type="project" value="InterPro"/>
</dbReference>
<dbReference type="PIRSF" id="PIRSF000538">
    <property type="entry name" value="GlpK"/>
    <property type="match status" value="1"/>
</dbReference>
<evidence type="ECO:0000259" key="4">
    <source>
        <dbReference type="Pfam" id="PF00370"/>
    </source>
</evidence>
<dbReference type="RefSeq" id="WP_090876107.1">
    <property type="nucleotide sequence ID" value="NZ_FMXQ01000003.1"/>
</dbReference>
<dbReference type="Pfam" id="PF02782">
    <property type="entry name" value="FGGY_C"/>
    <property type="match status" value="1"/>
</dbReference>
<dbReference type="Gene3D" id="3.30.420.40">
    <property type="match status" value="2"/>
</dbReference>
<evidence type="ECO:0000313" key="7">
    <source>
        <dbReference type="Proteomes" id="UP000199071"/>
    </source>
</evidence>
<comment type="similarity">
    <text evidence="1">Belongs to the FGGY kinase family.</text>
</comment>
<sequence>MADATLIGIDIGTGAIKAVLMDLDGNPLATFARPYPTARPRPGHVEQDARDWMKGVLAALDGFAKAHDLAGLVGIGLSSQVNTHVFVDGKAEPLLPAMVWQDGRCGEDAAALDARVTAEQKTAWFGGPMPIDASHALARIAHVARLRPDLYARTRHVLLPKDFCALKLTGSVATDPIAAVGLVKGDLAYVDDLLDLVPGARERLPPLADFTHRVGTVRSGWPCAGAPVFVGAMDAWAGMFGVGVTRQHDAMYLSGTSEVLGVLSADRVPTPGVIVFPTYKGITLHVAPTQSGGASLAWLSTLLGRDLDELSMLVAGTPPSASVPVFLPHLQGERAPLWDLSSRGVFARVDAGTGPGQLSRSVMEGVALSARLAFEATEKSAGFTAERLNIGGGGARSDTWCQIRADAFGKVMRRVRVLDAGTLGAAIIAGLGAGAMPSLEAAVDQLVSFERDFEPSPRMRGYYDAKFGKYQDLYADLKPFNAGFETAPSDDA</sequence>
<dbReference type="EMBL" id="FMXQ01000003">
    <property type="protein sequence ID" value="SDB23995.1"/>
    <property type="molecule type" value="Genomic_DNA"/>
</dbReference>
<proteinExistence type="inferred from homology"/>
<dbReference type="STRING" id="665467.SAMN02982931_01841"/>
<evidence type="ECO:0000259" key="5">
    <source>
        <dbReference type="Pfam" id="PF02782"/>
    </source>
</evidence>
<dbReference type="InterPro" id="IPR018485">
    <property type="entry name" value="FGGY_C"/>
</dbReference>
<gene>
    <name evidence="6" type="ORF">SAMN02982931_01841</name>
</gene>
<dbReference type="InterPro" id="IPR018484">
    <property type="entry name" value="FGGY_N"/>
</dbReference>
<dbReference type="SUPFAM" id="SSF53067">
    <property type="entry name" value="Actin-like ATPase domain"/>
    <property type="match status" value="2"/>
</dbReference>
<dbReference type="InterPro" id="IPR000577">
    <property type="entry name" value="Carb_kinase_FGGY"/>
</dbReference>
<dbReference type="AlphaFoldDB" id="A0A1G6BTP9"/>
<evidence type="ECO:0000256" key="2">
    <source>
        <dbReference type="ARBA" id="ARBA00022679"/>
    </source>
</evidence>
<dbReference type="PANTHER" id="PTHR43095:SF5">
    <property type="entry name" value="XYLULOSE KINASE"/>
    <property type="match status" value="1"/>
</dbReference>
<protein>
    <submittedName>
        <fullName evidence="6">Xylulokinase</fullName>
    </submittedName>
</protein>
<dbReference type="OrthoDB" id="9805576at2"/>
<dbReference type="Proteomes" id="UP000199071">
    <property type="component" value="Unassembled WGS sequence"/>
</dbReference>
<dbReference type="InterPro" id="IPR050406">
    <property type="entry name" value="FGGY_Carb_Kinase"/>
</dbReference>
<name>A0A1G6BTP9_9HYPH</name>